<feature type="domain" description="Peptidase M13 N-terminal" evidence="4">
    <location>
        <begin position="42"/>
        <end position="304"/>
    </location>
</feature>
<dbReference type="InterPro" id="IPR042089">
    <property type="entry name" value="Peptidase_M13_dom_2"/>
</dbReference>
<keyword evidence="3" id="KW-0732">Signal</keyword>
<proteinExistence type="inferred from homology"/>
<dbReference type="Gene3D" id="1.10.1380.10">
    <property type="entry name" value="Neutral endopeptidase , domain2"/>
    <property type="match status" value="1"/>
</dbReference>
<evidence type="ECO:0000256" key="2">
    <source>
        <dbReference type="ARBA" id="ARBA00007357"/>
    </source>
</evidence>
<dbReference type="InterPro" id="IPR000718">
    <property type="entry name" value="Peptidase_M13"/>
</dbReference>
<dbReference type="Proteomes" id="UP001652661">
    <property type="component" value="Chromosome 2R"/>
</dbReference>
<gene>
    <name evidence="6" type="primary">LOC108077941</name>
</gene>
<protein>
    <submittedName>
        <fullName evidence="6">Membrane metallo-endopeptidase-like 1</fullName>
    </submittedName>
</protein>
<reference evidence="5" key="1">
    <citation type="submission" date="2025-05" db="UniProtKB">
        <authorList>
            <consortium name="RefSeq"/>
        </authorList>
    </citation>
    <scope>NUCLEOTIDE SEQUENCE [LARGE SCALE GENOMIC DNA]</scope>
    <source>
        <strain evidence="5">14028-0561.14</strain>
    </source>
</reference>
<dbReference type="PROSITE" id="PS51885">
    <property type="entry name" value="NEPRILYSIN"/>
    <property type="match status" value="1"/>
</dbReference>
<dbReference type="PANTHER" id="PTHR11733">
    <property type="entry name" value="ZINC METALLOPROTEASE FAMILY M13 NEPRILYSIN-RELATED"/>
    <property type="match status" value="1"/>
</dbReference>
<organism evidence="5 6">
    <name type="scientific">Drosophila kikkawai</name>
    <name type="common">Fruit fly</name>
    <dbReference type="NCBI Taxonomy" id="30033"/>
    <lineage>
        <taxon>Eukaryota</taxon>
        <taxon>Metazoa</taxon>
        <taxon>Ecdysozoa</taxon>
        <taxon>Arthropoda</taxon>
        <taxon>Hexapoda</taxon>
        <taxon>Insecta</taxon>
        <taxon>Pterygota</taxon>
        <taxon>Neoptera</taxon>
        <taxon>Endopterygota</taxon>
        <taxon>Diptera</taxon>
        <taxon>Brachycera</taxon>
        <taxon>Muscomorpha</taxon>
        <taxon>Ephydroidea</taxon>
        <taxon>Drosophilidae</taxon>
        <taxon>Drosophila</taxon>
        <taxon>Sophophora</taxon>
    </lineage>
</organism>
<dbReference type="Pfam" id="PF05649">
    <property type="entry name" value="Peptidase_M13_N"/>
    <property type="match status" value="1"/>
</dbReference>
<dbReference type="GO" id="GO:0004222">
    <property type="term" value="F:metalloendopeptidase activity"/>
    <property type="evidence" value="ECO:0007669"/>
    <property type="project" value="InterPro"/>
</dbReference>
<evidence type="ECO:0000256" key="1">
    <source>
        <dbReference type="ARBA" id="ARBA00004401"/>
    </source>
</evidence>
<dbReference type="GO" id="GO:0016485">
    <property type="term" value="P:protein processing"/>
    <property type="evidence" value="ECO:0007669"/>
    <property type="project" value="TreeGrafter"/>
</dbReference>
<dbReference type="GeneID" id="108077941"/>
<dbReference type="RefSeq" id="XP_017026968.1">
    <property type="nucleotide sequence ID" value="XM_017171479.2"/>
</dbReference>
<sequence length="614" mass="70607">MEAITRVICLLLLLGIAAAHKPSPDEVALNEILQRMDNTANPCDDFQKFSSGNMSFEPETYNFNGLVKRKTNDRMQKVFDRLKYRVLKDPSSLEEKVWLFYNTCLTAPKFTHSWKHYIGLVPPGRGLTWPHLTPPGSLWPEGNFKWLETLARLRRFGLNTLLIEMKVQLSGDDSGEFKVLIGKQNIHTIETEKQTKDLLITLGVSRKRAGILARDITVLERNINELAELNDYRTNLTIEEFEVRTGLSLGNYLSIAFGSSFDSSFVVETSEMAYLERLQDLMDKFESETVASYLMVSFVRYLRSLDGSGAEGDPRKCAAAVAFNMETASELLYKDFYFRLGKLQRYNDEVQRLFDLILGQLKSNRLNLTSEVAQLTVGKLPNIQNQRRFVNDFYWNLNLESSELDFAVMHLKVLEHRNRKVLEQLDGQVPKDREFLLLSNDKYANGDLEPLVFKNTVILPIDILQESFFTPEMHDVFKVSLLGFILTRQILKSFVPHELLVKGSMMSSFEPKLNHDDPIAWLNKTDLHSTEDRELDVMALKTVYNLYFRDDSKFSQEQPSFTKLPLSQLFLLNFAQVYSGEAEPRDTRRLNQVVKNLQSFGKAFNCPTESVSKE</sequence>
<reference evidence="6" key="2">
    <citation type="submission" date="2025-08" db="UniProtKB">
        <authorList>
            <consortium name="RefSeq"/>
        </authorList>
    </citation>
    <scope>IDENTIFICATION</scope>
    <source>
        <strain evidence="6">14028-0561.14</strain>
        <tissue evidence="6">Whole fly</tissue>
    </source>
</reference>
<dbReference type="GO" id="GO:0005886">
    <property type="term" value="C:plasma membrane"/>
    <property type="evidence" value="ECO:0007669"/>
    <property type="project" value="UniProtKB-SubCell"/>
</dbReference>
<name>A0A6P4IXA4_DROKI</name>
<dbReference type="SUPFAM" id="SSF55486">
    <property type="entry name" value="Metalloproteases ('zincins'), catalytic domain"/>
    <property type="match status" value="1"/>
</dbReference>
<feature type="chain" id="PRO_5028379800" evidence="3">
    <location>
        <begin position="20"/>
        <end position="614"/>
    </location>
</feature>
<evidence type="ECO:0000313" key="5">
    <source>
        <dbReference type="Proteomes" id="UP001652661"/>
    </source>
</evidence>
<comment type="similarity">
    <text evidence="2">Belongs to the peptidase M13 family.</text>
</comment>
<dbReference type="AlphaFoldDB" id="A0A6P4IXA4"/>
<keyword evidence="5" id="KW-1185">Reference proteome</keyword>
<dbReference type="InterPro" id="IPR008753">
    <property type="entry name" value="Peptidase_M13_N"/>
</dbReference>
<comment type="subcellular location">
    <subcellularLocation>
        <location evidence="1">Cell membrane</location>
        <topology evidence="1">Single-pass type II membrane protein</topology>
    </subcellularLocation>
</comment>
<feature type="signal peptide" evidence="3">
    <location>
        <begin position="1"/>
        <end position="19"/>
    </location>
</feature>
<accession>A0A6P4IXA4</accession>
<dbReference type="PANTHER" id="PTHR11733:SF167">
    <property type="entry name" value="FI17812P1-RELATED"/>
    <property type="match status" value="1"/>
</dbReference>
<dbReference type="OrthoDB" id="7842934at2759"/>
<evidence type="ECO:0000259" key="4">
    <source>
        <dbReference type="Pfam" id="PF05649"/>
    </source>
</evidence>
<evidence type="ECO:0000256" key="3">
    <source>
        <dbReference type="SAM" id="SignalP"/>
    </source>
</evidence>
<evidence type="ECO:0000313" key="6">
    <source>
        <dbReference type="RefSeq" id="XP_017026968.1"/>
    </source>
</evidence>
<dbReference type="Gene3D" id="3.40.390.10">
    <property type="entry name" value="Collagenase (Catalytic Domain)"/>
    <property type="match status" value="2"/>
</dbReference>
<dbReference type="InterPro" id="IPR024079">
    <property type="entry name" value="MetalloPept_cat_dom_sf"/>
</dbReference>